<comment type="subcellular location">
    <subcellularLocation>
        <location evidence="1">Membrane</location>
    </subcellularLocation>
</comment>
<dbReference type="GO" id="GO:0006816">
    <property type="term" value="P:calcium ion transport"/>
    <property type="evidence" value="ECO:0007669"/>
    <property type="project" value="TreeGrafter"/>
</dbReference>
<evidence type="ECO:0000313" key="8">
    <source>
        <dbReference type="Proteomes" id="UP000663881"/>
    </source>
</evidence>
<evidence type="ECO:0000259" key="6">
    <source>
        <dbReference type="Pfam" id="PF02010"/>
    </source>
</evidence>
<dbReference type="Pfam" id="PF02010">
    <property type="entry name" value="REJ"/>
    <property type="match status" value="1"/>
</dbReference>
<dbReference type="EMBL" id="CAJOAY010022578">
    <property type="protein sequence ID" value="CAF4358645.1"/>
    <property type="molecule type" value="Genomic_DNA"/>
</dbReference>
<sequence length="168" mass="18512">MLSVLSEISSSSLNFIINQPPVNGSCSFTPLNGTNSSLFDISCSDWFDEDDIKDYSIYSWTNNFSEQTIVAYSLVSTFQVRLPLGDDQTSLVHLTVYIRDTLDCITKFNLSSVTVISDSIGITNLINDIQNSPNQLTTNPISQLLASGNQNIVAQVITSLSQQFNKIN</sequence>
<dbReference type="InterPro" id="IPR002859">
    <property type="entry name" value="PKD/REJ-like"/>
</dbReference>
<evidence type="ECO:0000256" key="1">
    <source>
        <dbReference type="ARBA" id="ARBA00004370"/>
    </source>
</evidence>
<keyword evidence="2" id="KW-0812">Transmembrane</keyword>
<evidence type="ECO:0000256" key="3">
    <source>
        <dbReference type="ARBA" id="ARBA00022737"/>
    </source>
</evidence>
<reference evidence="7" key="1">
    <citation type="submission" date="2021-02" db="EMBL/GenBank/DDBJ databases">
        <authorList>
            <person name="Nowell W R."/>
        </authorList>
    </citation>
    <scope>NUCLEOTIDE SEQUENCE</scope>
</reference>
<dbReference type="GO" id="GO:0005886">
    <property type="term" value="C:plasma membrane"/>
    <property type="evidence" value="ECO:0007669"/>
    <property type="project" value="TreeGrafter"/>
</dbReference>
<keyword evidence="5" id="KW-0472">Membrane</keyword>
<evidence type="ECO:0000313" key="7">
    <source>
        <dbReference type="EMBL" id="CAF4358645.1"/>
    </source>
</evidence>
<accession>A0A820LKK9</accession>
<proteinExistence type="predicted"/>
<dbReference type="AlphaFoldDB" id="A0A820LKK9"/>
<evidence type="ECO:0000256" key="4">
    <source>
        <dbReference type="ARBA" id="ARBA00022989"/>
    </source>
</evidence>
<keyword evidence="3" id="KW-0677">Repeat</keyword>
<dbReference type="Proteomes" id="UP000663881">
    <property type="component" value="Unassembled WGS sequence"/>
</dbReference>
<evidence type="ECO:0000256" key="2">
    <source>
        <dbReference type="ARBA" id="ARBA00022692"/>
    </source>
</evidence>
<feature type="domain" description="PKD/REJ-like" evidence="6">
    <location>
        <begin position="9"/>
        <end position="158"/>
    </location>
</feature>
<feature type="non-terminal residue" evidence="7">
    <location>
        <position position="168"/>
    </location>
</feature>
<gene>
    <name evidence="7" type="ORF">OKA104_LOCUS49200</name>
</gene>
<dbReference type="PANTHER" id="PTHR46730">
    <property type="entry name" value="POLYCYSTIN-1"/>
    <property type="match status" value="1"/>
</dbReference>
<name>A0A820LKK9_9BILA</name>
<keyword evidence="4" id="KW-1133">Transmembrane helix</keyword>
<comment type="caution">
    <text evidence="7">The sequence shown here is derived from an EMBL/GenBank/DDBJ whole genome shotgun (WGS) entry which is preliminary data.</text>
</comment>
<evidence type="ECO:0000256" key="5">
    <source>
        <dbReference type="ARBA" id="ARBA00023136"/>
    </source>
</evidence>
<protein>
    <recommendedName>
        <fullName evidence="6">PKD/REJ-like domain-containing protein</fullName>
    </recommendedName>
</protein>
<dbReference type="GO" id="GO:0005261">
    <property type="term" value="F:monoatomic cation channel activity"/>
    <property type="evidence" value="ECO:0007669"/>
    <property type="project" value="TreeGrafter"/>
</dbReference>
<organism evidence="7 8">
    <name type="scientific">Adineta steineri</name>
    <dbReference type="NCBI Taxonomy" id="433720"/>
    <lineage>
        <taxon>Eukaryota</taxon>
        <taxon>Metazoa</taxon>
        <taxon>Spiralia</taxon>
        <taxon>Gnathifera</taxon>
        <taxon>Rotifera</taxon>
        <taxon>Eurotatoria</taxon>
        <taxon>Bdelloidea</taxon>
        <taxon>Adinetida</taxon>
        <taxon>Adinetidae</taxon>
        <taxon>Adineta</taxon>
    </lineage>
</organism>
<dbReference type="PANTHER" id="PTHR46730:SF1">
    <property type="entry name" value="PLAT DOMAIN-CONTAINING PROTEIN"/>
    <property type="match status" value="1"/>
</dbReference>